<protein>
    <submittedName>
        <fullName evidence="2">Uncharacterized protein</fullName>
    </submittedName>
</protein>
<gene>
    <name evidence="2" type="ORF">WG66_11223</name>
</gene>
<organism evidence="2 3">
    <name type="scientific">Moniliophthora roreri</name>
    <name type="common">Frosty pod rot fungus</name>
    <name type="synonym">Monilia roreri</name>
    <dbReference type="NCBI Taxonomy" id="221103"/>
    <lineage>
        <taxon>Eukaryota</taxon>
        <taxon>Fungi</taxon>
        <taxon>Dikarya</taxon>
        <taxon>Basidiomycota</taxon>
        <taxon>Agaricomycotina</taxon>
        <taxon>Agaricomycetes</taxon>
        <taxon>Agaricomycetidae</taxon>
        <taxon>Agaricales</taxon>
        <taxon>Marasmiineae</taxon>
        <taxon>Marasmiaceae</taxon>
        <taxon>Moniliophthora</taxon>
    </lineage>
</organism>
<dbReference type="EMBL" id="LATX01001920">
    <property type="protein sequence ID" value="KTB36199.1"/>
    <property type="molecule type" value="Genomic_DNA"/>
</dbReference>
<evidence type="ECO:0000313" key="3">
    <source>
        <dbReference type="Proteomes" id="UP000054988"/>
    </source>
</evidence>
<reference evidence="2 3" key="1">
    <citation type="submission" date="2015-12" db="EMBL/GenBank/DDBJ databases">
        <title>Draft genome sequence of Moniliophthora roreri, the causal agent of frosty pod rot of cacao.</title>
        <authorList>
            <person name="Aime M.C."/>
            <person name="Diaz-Valderrama J.R."/>
            <person name="Kijpornyongpan T."/>
            <person name="Phillips-Mora W."/>
        </authorList>
    </citation>
    <scope>NUCLEOTIDE SEQUENCE [LARGE SCALE GENOMIC DNA]</scope>
    <source>
        <strain evidence="2 3">MCA 2952</strain>
    </source>
</reference>
<comment type="caution">
    <text evidence="2">The sequence shown here is derived from an EMBL/GenBank/DDBJ whole genome shotgun (WGS) entry which is preliminary data.</text>
</comment>
<feature type="region of interest" description="Disordered" evidence="1">
    <location>
        <begin position="1"/>
        <end position="34"/>
    </location>
</feature>
<sequence>MPIQSSLARPMYNNDNIDVNQSTPPPTAEYQMKSNNTNNNALFVGLKKLISPSASASSFQNTVPHPGLFAIKSLQEALSAYAKSLNWFDEEVDDDLKGERHSMGPKSDNVDDGEINIELLTELNETLKGALTGVTEGTAAYYHSLMKQFVKFLVDYKYIKPGEEFFCKTPHENAAELICA</sequence>
<proteinExistence type="predicted"/>
<feature type="compositionally biased region" description="Polar residues" evidence="1">
    <location>
        <begin position="1"/>
        <end position="22"/>
    </location>
</feature>
<accession>A0A0W0FIQ4</accession>
<dbReference type="AlphaFoldDB" id="A0A0W0FIQ4"/>
<evidence type="ECO:0000256" key="1">
    <source>
        <dbReference type="SAM" id="MobiDB-lite"/>
    </source>
</evidence>
<evidence type="ECO:0000313" key="2">
    <source>
        <dbReference type="EMBL" id="KTB36199.1"/>
    </source>
</evidence>
<name>A0A0W0FIQ4_MONRR</name>
<dbReference type="Proteomes" id="UP000054988">
    <property type="component" value="Unassembled WGS sequence"/>
</dbReference>